<dbReference type="PANTHER" id="PTHR45678:SF9">
    <property type="entry name" value="CALCIUM-BINDING MITOCHONDRIAL CARRIER PROTEIN ARALAR1"/>
    <property type="match status" value="1"/>
</dbReference>
<name>A0A6G0XFE8_9STRA</name>
<evidence type="ECO:0000256" key="2">
    <source>
        <dbReference type="ARBA" id="ARBA00006375"/>
    </source>
</evidence>
<organism evidence="13 14">
    <name type="scientific">Aphanomyces euteiches</name>
    <dbReference type="NCBI Taxonomy" id="100861"/>
    <lineage>
        <taxon>Eukaryota</taxon>
        <taxon>Sar</taxon>
        <taxon>Stramenopiles</taxon>
        <taxon>Oomycota</taxon>
        <taxon>Saprolegniomycetes</taxon>
        <taxon>Saprolegniales</taxon>
        <taxon>Verrucalvaceae</taxon>
        <taxon>Aphanomyces</taxon>
    </lineage>
</organism>
<evidence type="ECO:0000256" key="4">
    <source>
        <dbReference type="ARBA" id="ARBA00022692"/>
    </source>
</evidence>
<keyword evidence="7" id="KW-0106">Calcium</keyword>
<keyword evidence="8" id="KW-1133">Transmembrane helix</keyword>
<comment type="similarity">
    <text evidence="2 12">Belongs to the mitochondrial carrier (TC 2.A.29) family.</text>
</comment>
<dbReference type="InterPro" id="IPR018108">
    <property type="entry name" value="MCP_transmembrane"/>
</dbReference>
<evidence type="ECO:0000256" key="3">
    <source>
        <dbReference type="ARBA" id="ARBA00022448"/>
    </source>
</evidence>
<dbReference type="EMBL" id="VJMJ01000070">
    <property type="protein sequence ID" value="KAF0738811.1"/>
    <property type="molecule type" value="Genomic_DNA"/>
</dbReference>
<keyword evidence="9" id="KW-0496">Mitochondrion</keyword>
<evidence type="ECO:0008006" key="15">
    <source>
        <dbReference type="Google" id="ProtNLM"/>
    </source>
</evidence>
<comment type="caution">
    <text evidence="13">The sequence shown here is derived from an EMBL/GenBank/DDBJ whole genome shotgun (WGS) entry which is preliminary data.</text>
</comment>
<evidence type="ECO:0000256" key="12">
    <source>
        <dbReference type="RuleBase" id="RU000488"/>
    </source>
</evidence>
<dbReference type="Pfam" id="PF00153">
    <property type="entry name" value="Mito_carr"/>
    <property type="match status" value="3"/>
</dbReference>
<dbReference type="Proteomes" id="UP000481153">
    <property type="component" value="Unassembled WGS sequence"/>
</dbReference>
<keyword evidence="10 11" id="KW-0472">Membrane</keyword>
<evidence type="ECO:0000313" key="13">
    <source>
        <dbReference type="EMBL" id="KAF0738811.1"/>
    </source>
</evidence>
<evidence type="ECO:0000256" key="7">
    <source>
        <dbReference type="ARBA" id="ARBA00022837"/>
    </source>
</evidence>
<reference evidence="13 14" key="1">
    <citation type="submission" date="2019-07" db="EMBL/GenBank/DDBJ databases">
        <title>Genomics analysis of Aphanomyces spp. identifies a new class of oomycete effector associated with host adaptation.</title>
        <authorList>
            <person name="Gaulin E."/>
        </authorList>
    </citation>
    <scope>NUCLEOTIDE SEQUENCE [LARGE SCALE GENOMIC DNA]</scope>
    <source>
        <strain evidence="13 14">ATCC 201684</strain>
    </source>
</reference>
<comment type="subcellular location">
    <subcellularLocation>
        <location evidence="1">Mitochondrion inner membrane</location>
        <topology evidence="1">Multi-pass membrane protein</topology>
    </subcellularLocation>
</comment>
<dbReference type="SUPFAM" id="SSF103506">
    <property type="entry name" value="Mitochondrial carrier"/>
    <property type="match status" value="1"/>
</dbReference>
<dbReference type="GO" id="GO:0022857">
    <property type="term" value="F:transmembrane transporter activity"/>
    <property type="evidence" value="ECO:0007669"/>
    <property type="project" value="TreeGrafter"/>
</dbReference>
<evidence type="ECO:0000256" key="11">
    <source>
        <dbReference type="PROSITE-ProRule" id="PRU00282"/>
    </source>
</evidence>
<dbReference type="OrthoDB" id="2161at2759"/>
<evidence type="ECO:0000256" key="5">
    <source>
        <dbReference type="ARBA" id="ARBA00022737"/>
    </source>
</evidence>
<evidence type="ECO:0000256" key="1">
    <source>
        <dbReference type="ARBA" id="ARBA00004448"/>
    </source>
</evidence>
<dbReference type="InterPro" id="IPR002067">
    <property type="entry name" value="MCP"/>
</dbReference>
<sequence length="296" mass="31189">MATAVSTLNPGASVPSAQVVKKHIPLVAKLGVGGLAGVVGVSATFPIDIVKTNLQSSSAYSGPIQCFQKLLAQDGIRGLYRGLPPTLVGVIPEKAIKLAVNDYLREALDTDGTGVLPLYKQVLAGGGAGLCQVIATNPVEIVKIRLQTQNRLPVADRMTASQVVQDLGLRGMYKGTTACLLRDIPYAIIFFPTYATIRDMGTDKYGNVSMPHVVFAGCVAGAAAAGIVTPADVIKTKRQMKGATYKGTIDCFQKVYAEGGVSALFKGAGPRMMVQAPLFGITLLAFELQKSYMESH</sequence>
<protein>
    <recommendedName>
        <fullName evidence="15">Mitochondrial carrier protein</fullName>
    </recommendedName>
</protein>
<dbReference type="GO" id="GO:0005743">
    <property type="term" value="C:mitochondrial inner membrane"/>
    <property type="evidence" value="ECO:0007669"/>
    <property type="project" value="UniProtKB-SubCell"/>
</dbReference>
<evidence type="ECO:0000256" key="10">
    <source>
        <dbReference type="ARBA" id="ARBA00023136"/>
    </source>
</evidence>
<dbReference type="InterPro" id="IPR023395">
    <property type="entry name" value="MCP_dom_sf"/>
</dbReference>
<dbReference type="VEuPathDB" id="FungiDB:AeMF1_017572"/>
<gene>
    <name evidence="13" type="ORF">Ae201684_005422</name>
</gene>
<dbReference type="PRINTS" id="PR00926">
    <property type="entry name" value="MITOCARRIER"/>
</dbReference>
<dbReference type="PROSITE" id="PS50920">
    <property type="entry name" value="SOLCAR"/>
    <property type="match status" value="3"/>
</dbReference>
<dbReference type="InterPro" id="IPR051028">
    <property type="entry name" value="Mito_Solute_Carrier"/>
</dbReference>
<feature type="repeat" description="Solcar" evidence="11">
    <location>
        <begin position="116"/>
        <end position="200"/>
    </location>
</feature>
<keyword evidence="14" id="KW-1185">Reference proteome</keyword>
<keyword evidence="4 11" id="KW-0812">Transmembrane</keyword>
<dbReference type="AlphaFoldDB" id="A0A6G0XFE8"/>
<feature type="repeat" description="Solcar" evidence="11">
    <location>
        <begin position="24"/>
        <end position="107"/>
    </location>
</feature>
<dbReference type="PANTHER" id="PTHR45678">
    <property type="entry name" value="MITOCHONDRIAL 2-OXODICARBOXYLATE CARRIER 1-RELATED"/>
    <property type="match status" value="1"/>
</dbReference>
<dbReference type="Gene3D" id="1.50.40.10">
    <property type="entry name" value="Mitochondrial carrier domain"/>
    <property type="match status" value="1"/>
</dbReference>
<evidence type="ECO:0000256" key="9">
    <source>
        <dbReference type="ARBA" id="ARBA00023128"/>
    </source>
</evidence>
<keyword evidence="5" id="KW-0677">Repeat</keyword>
<keyword evidence="6" id="KW-0999">Mitochondrion inner membrane</keyword>
<feature type="repeat" description="Solcar" evidence="11">
    <location>
        <begin position="208"/>
        <end position="292"/>
    </location>
</feature>
<proteinExistence type="inferred from homology"/>
<keyword evidence="3 12" id="KW-0813">Transport</keyword>
<evidence type="ECO:0000256" key="8">
    <source>
        <dbReference type="ARBA" id="ARBA00022989"/>
    </source>
</evidence>
<accession>A0A6G0XFE8</accession>
<evidence type="ECO:0000313" key="14">
    <source>
        <dbReference type="Proteomes" id="UP000481153"/>
    </source>
</evidence>
<evidence type="ECO:0000256" key="6">
    <source>
        <dbReference type="ARBA" id="ARBA00022792"/>
    </source>
</evidence>